<dbReference type="EMBL" id="JAJBZT010000010">
    <property type="protein sequence ID" value="MCB6184920.1"/>
    <property type="molecule type" value="Genomic_DNA"/>
</dbReference>
<dbReference type="CDD" id="cd01745">
    <property type="entry name" value="GATase1_2"/>
    <property type="match status" value="1"/>
</dbReference>
<dbReference type="RefSeq" id="WP_227181738.1">
    <property type="nucleotide sequence ID" value="NZ_JAJBZT010000010.1"/>
</dbReference>
<sequence>MKKPLVGIFCDRKFIGEHAFHVVGEKYISAVVGGGDVYAVLVPVLEPQQSLAQTLEQFDGIVFTGSRSNLEPRHYGGPASEPGTLHDPHRDANNMSVMKAAVAAGIPVLGICRGFQEMNVVFGGTLHQKVHEVPGNMDHREKGEGAEAHYAPSHEIDILPDSHLRQWYGNTKAMVNSVHSQGINQLGDGVTAEAVAPDGLVEAIHVKDAKTFAFAIQWHPEWQYQDNPLSLSIFNAFGKACHAYQASR</sequence>
<accession>A0ABS8D9N0</accession>
<dbReference type="Pfam" id="PF07722">
    <property type="entry name" value="Peptidase_C26"/>
    <property type="match status" value="1"/>
</dbReference>
<evidence type="ECO:0000313" key="2">
    <source>
        <dbReference type="Proteomes" id="UP001165395"/>
    </source>
</evidence>
<dbReference type="PROSITE" id="PS51273">
    <property type="entry name" value="GATASE_TYPE_1"/>
    <property type="match status" value="1"/>
</dbReference>
<organism evidence="1 2">
    <name type="scientific">Leeia speluncae</name>
    <dbReference type="NCBI Taxonomy" id="2884804"/>
    <lineage>
        <taxon>Bacteria</taxon>
        <taxon>Pseudomonadati</taxon>
        <taxon>Pseudomonadota</taxon>
        <taxon>Betaproteobacteria</taxon>
        <taxon>Neisseriales</taxon>
        <taxon>Leeiaceae</taxon>
        <taxon>Leeia</taxon>
    </lineage>
</organism>
<keyword evidence="1" id="KW-0378">Hydrolase</keyword>
<dbReference type="PANTHER" id="PTHR43235:SF1">
    <property type="entry name" value="GLUTAMINE AMIDOTRANSFERASE PB2B2.05-RELATED"/>
    <property type="match status" value="1"/>
</dbReference>
<dbReference type="InterPro" id="IPR044668">
    <property type="entry name" value="PuuD-like"/>
</dbReference>
<dbReference type="InterPro" id="IPR011697">
    <property type="entry name" value="Peptidase_C26"/>
</dbReference>
<dbReference type="InterPro" id="IPR029062">
    <property type="entry name" value="Class_I_gatase-like"/>
</dbReference>
<evidence type="ECO:0000313" key="1">
    <source>
        <dbReference type="EMBL" id="MCB6184920.1"/>
    </source>
</evidence>
<reference evidence="1" key="1">
    <citation type="submission" date="2021-10" db="EMBL/GenBank/DDBJ databases">
        <title>The complete genome sequence of Leeia sp. TBRC 13508.</title>
        <authorList>
            <person name="Charoenyingcharoen P."/>
            <person name="Yukphan P."/>
        </authorList>
    </citation>
    <scope>NUCLEOTIDE SEQUENCE</scope>
    <source>
        <strain evidence="1">TBRC 13508</strain>
    </source>
</reference>
<keyword evidence="2" id="KW-1185">Reference proteome</keyword>
<gene>
    <name evidence="1" type="ORF">LIN78_15335</name>
</gene>
<dbReference type="Proteomes" id="UP001165395">
    <property type="component" value="Unassembled WGS sequence"/>
</dbReference>
<proteinExistence type="predicted"/>
<dbReference type="SUPFAM" id="SSF52317">
    <property type="entry name" value="Class I glutamine amidotransferase-like"/>
    <property type="match status" value="1"/>
</dbReference>
<protein>
    <submittedName>
        <fullName evidence="1">Gamma-glutamyl-gamma-aminobutyrate hydrolase family protein</fullName>
    </submittedName>
</protein>
<name>A0ABS8D9N0_9NEIS</name>
<comment type="caution">
    <text evidence="1">The sequence shown here is derived from an EMBL/GenBank/DDBJ whole genome shotgun (WGS) entry which is preliminary data.</text>
</comment>
<dbReference type="GO" id="GO:0016787">
    <property type="term" value="F:hydrolase activity"/>
    <property type="evidence" value="ECO:0007669"/>
    <property type="project" value="UniProtKB-KW"/>
</dbReference>
<dbReference type="PANTHER" id="PTHR43235">
    <property type="entry name" value="GLUTAMINE AMIDOTRANSFERASE PB2B2.05-RELATED"/>
    <property type="match status" value="1"/>
</dbReference>
<dbReference type="Gene3D" id="3.40.50.880">
    <property type="match status" value="1"/>
</dbReference>